<reference evidence="1" key="1">
    <citation type="submission" date="2019-04" db="EMBL/GenBank/DDBJ databases">
        <authorList>
            <person name="Melise S."/>
            <person name="Noan J."/>
            <person name="Okalmin O."/>
        </authorList>
    </citation>
    <scope>NUCLEOTIDE SEQUENCE</scope>
    <source>
        <strain evidence="1">FN9</strain>
    </source>
</reference>
<evidence type="ECO:0000313" key="1">
    <source>
        <dbReference type="EMBL" id="VIO56280.1"/>
    </source>
</evidence>
<protein>
    <submittedName>
        <fullName evidence="1">Uncharacterized protein</fullName>
    </submittedName>
</protein>
<accession>A0A4V6JA06</accession>
<gene>
    <name evidence="1" type="ORF">FUG_LOCUS202917</name>
</gene>
<organism evidence="1">
    <name type="scientific">Gibberella zeae</name>
    <name type="common">Wheat head blight fungus</name>
    <name type="synonym">Fusarium graminearum</name>
    <dbReference type="NCBI Taxonomy" id="5518"/>
    <lineage>
        <taxon>Eukaryota</taxon>
        <taxon>Fungi</taxon>
        <taxon>Dikarya</taxon>
        <taxon>Ascomycota</taxon>
        <taxon>Pezizomycotina</taxon>
        <taxon>Sordariomycetes</taxon>
        <taxon>Hypocreomycetidae</taxon>
        <taxon>Hypocreales</taxon>
        <taxon>Nectriaceae</taxon>
        <taxon>Fusarium</taxon>
    </lineage>
</organism>
<dbReference type="Pfam" id="PF07883">
    <property type="entry name" value="Cupin_2"/>
    <property type="match status" value="1"/>
</dbReference>
<dbReference type="InterPro" id="IPR013096">
    <property type="entry name" value="Cupin_2"/>
</dbReference>
<dbReference type="SUPFAM" id="SSF51182">
    <property type="entry name" value="RmlC-like cupins"/>
    <property type="match status" value="1"/>
</dbReference>
<sequence>MFKNLLVTFILGGITISSSSAQSLSPQVRRTDLQRHNISVPGLEAFQVRVDFDPGAFAPKHKHYGEEVIYVLQGALEYEVDGQAPVTIHEGEVLFIPAGVPHSARNRGGSLSSELATYIVENDKPLVEPVD</sequence>
<dbReference type="CDD" id="cd02235">
    <property type="entry name" value="cupin_BLL4011-like"/>
    <property type="match status" value="1"/>
</dbReference>
<dbReference type="InterPro" id="IPR014710">
    <property type="entry name" value="RmlC-like_jellyroll"/>
</dbReference>
<dbReference type="AlphaFoldDB" id="A0A4V6JA06"/>
<dbReference type="Gene3D" id="2.60.120.10">
    <property type="entry name" value="Jelly Rolls"/>
    <property type="match status" value="1"/>
</dbReference>
<dbReference type="PANTHER" id="PTHR38599:SF1">
    <property type="entry name" value="CUPIN DOMAIN PROTEIN (AFU_ORTHOLOGUE AFUA_3G13620)"/>
    <property type="match status" value="1"/>
</dbReference>
<dbReference type="InterPro" id="IPR011051">
    <property type="entry name" value="RmlC_Cupin_sf"/>
</dbReference>
<proteinExistence type="predicted"/>
<dbReference type="EMBL" id="CAAKMV010000123">
    <property type="protein sequence ID" value="VIO56280.1"/>
    <property type="molecule type" value="Genomic_DNA"/>
</dbReference>
<dbReference type="PANTHER" id="PTHR38599">
    <property type="entry name" value="CUPIN DOMAIN PROTEIN (AFU_ORTHOLOGUE AFUA_3G13620)"/>
    <property type="match status" value="1"/>
</dbReference>
<name>A0A4V6JA06_GIBZA</name>